<feature type="compositionally biased region" description="Basic residues" evidence="1">
    <location>
        <begin position="728"/>
        <end position="741"/>
    </location>
</feature>
<feature type="region of interest" description="Disordered" evidence="1">
    <location>
        <begin position="713"/>
        <end position="804"/>
    </location>
</feature>
<feature type="compositionally biased region" description="Polar residues" evidence="1">
    <location>
        <begin position="1037"/>
        <end position="1049"/>
    </location>
</feature>
<dbReference type="Proteomes" id="UP000192927">
    <property type="component" value="Unassembled WGS sequence"/>
</dbReference>
<feature type="compositionally biased region" description="Polar residues" evidence="1">
    <location>
        <begin position="15"/>
        <end position="26"/>
    </location>
</feature>
<sequence>MSSLRGIQDPFRSNLPGSSGDKQTQKPPKAVFGDLATAHSSITSGSKSGVPKGPGSTKGDSKAAYGISQGNPTAMNQPLPSNRSTALVPDEEVPLIDENSIDGESAPFSKSTGDCYVNTSLGHRTIDREHFDTIATSRNDAVPEAVARNATRIRRSASVSDMWRHSADYPESMYPGYFDSPSGFDTDYDNPFHGFATPIPEDFNRTPPKSPSYGQYSSETHNLHVTAGLDRANLSEGLNEACDFVGNDPQSVLNSSSVENIVPGYSSEDTDGNLQDHGSHGQSAEYEAYEDMTHYEAEEDGDPLTDGFSSLDDAEYEAVEDMTRYEAEEDGGQLMDGVSSFKDAEYEAFEDMTRYEAEEDGDQLMDGVNSFEDAEYEAFEDMTRYEAEEDGDQPMDGVSNLENAIDSDAPSWYGGNDVQGTSAAPTLQGTEPVLENQLVLSQSVWSPQPSDDGHALDGHSVDGHSIGGAETSPPLSSQATSPPSIPLPPAPPSRFQRQTTPVTGDDNSSASNSPGSYGHTRNLLGLSSPKLPDLHFRAYHASSHVFPDVFPEKGNMPAWAHPLESEREASSLKTSSQAFNQPDGLPSTTARETSSASFARVSILSSDGSIHPLSLPLHRTRTLEEEIASHLRRASDISTLSGHGSEFELPNERYTRHGRLSVDSDNVHGILEDLGPGGSQSSSIQSYLSGSGDYMPNVPRSGHIGRPEFYRDNLTSNIRDNSPDLMRGRARGRGTQNHRIKGSLSDADSAGTMSDTHKYDDAQADDDQDWETVAGSRGFSRHGTQNAIGKGQTGSSLADFSDSGSLSPPRVAPLFSHRVVQHPPHPRYAPRSFDLLRDKQSGELVLMPEYTFTDGAGFPNRNALAPVTANRAVNNSYQHPAPLSRDHAHPFNSSPPPMNSGRSVLGEHGSVLALRSNARNEPNLETRNSAHHIKEDNYQAHQLQDSVKDSESSGMSIKDGQRNVTLSTPGYNGIDGSYGSSAWLSTQEEAVSVDDSDLPGRGFRFAQMTVLGCTPNGTGAREVGSSLADGSSPGMELTSSSNRQNSTSPYAHHAPLNKESSSISKLTSRYCRRTIDRAAESTDVAATSNPDAVHDSADLSDLDGSDISKILPVEVHPLEVQKHRENLVESDLLPREFLPSMSGNTTRMRSPHRRVPSHGEASGPNKLVSYNETAPLSQAMPTAQVGRLPKQRGKSGWFGWKKQRMDEGEAYPMQFLEAQPTARPHGLPIARVESPHLYGIPRPTTDAVLQRQKELSIMVLCLCFVVPPTLLIYGHGFMDEVMEWLTRGQINAFRAQEKKAALYLGYCGFCASIIAVVVAAISIAMK</sequence>
<feature type="compositionally biased region" description="Polar residues" evidence="1">
    <location>
        <begin position="68"/>
        <end position="85"/>
    </location>
</feature>
<feature type="compositionally biased region" description="Polar residues" evidence="1">
    <location>
        <begin position="495"/>
        <end position="515"/>
    </location>
</feature>
<feature type="compositionally biased region" description="Polar residues" evidence="1">
    <location>
        <begin position="571"/>
        <end position="593"/>
    </location>
</feature>
<feature type="compositionally biased region" description="Pro residues" evidence="1">
    <location>
        <begin position="483"/>
        <end position="492"/>
    </location>
</feature>
<feature type="region of interest" description="Disordered" evidence="1">
    <location>
        <begin position="1"/>
        <end position="95"/>
    </location>
</feature>
<keyword evidence="2" id="KW-1133">Transmembrane helix</keyword>
<feature type="region of interest" description="Disordered" evidence="1">
    <location>
        <begin position="444"/>
        <end position="524"/>
    </location>
</feature>
<evidence type="ECO:0000256" key="1">
    <source>
        <dbReference type="SAM" id="MobiDB-lite"/>
    </source>
</evidence>
<feature type="region of interest" description="Disordered" evidence="1">
    <location>
        <begin position="563"/>
        <end position="593"/>
    </location>
</feature>
<feature type="transmembrane region" description="Helical" evidence="2">
    <location>
        <begin position="1255"/>
        <end position="1273"/>
    </location>
</feature>
<evidence type="ECO:0000313" key="4">
    <source>
        <dbReference type="Proteomes" id="UP000192927"/>
    </source>
</evidence>
<protein>
    <submittedName>
        <fullName evidence="3">Uncharacterized protein</fullName>
    </submittedName>
</protein>
<organism evidence="3 4">
    <name type="scientific">Lasallia pustulata</name>
    <dbReference type="NCBI Taxonomy" id="136370"/>
    <lineage>
        <taxon>Eukaryota</taxon>
        <taxon>Fungi</taxon>
        <taxon>Dikarya</taxon>
        <taxon>Ascomycota</taxon>
        <taxon>Pezizomycotina</taxon>
        <taxon>Lecanoromycetes</taxon>
        <taxon>OSLEUM clade</taxon>
        <taxon>Umbilicariomycetidae</taxon>
        <taxon>Umbilicariales</taxon>
        <taxon>Umbilicariaceae</taxon>
        <taxon>Lasallia</taxon>
    </lineage>
</organism>
<dbReference type="EMBL" id="FWEW01001349">
    <property type="protein sequence ID" value="SLM36850.1"/>
    <property type="molecule type" value="Genomic_DNA"/>
</dbReference>
<feature type="compositionally biased region" description="Polar residues" evidence="1">
    <location>
        <begin position="782"/>
        <end position="804"/>
    </location>
</feature>
<proteinExistence type="predicted"/>
<evidence type="ECO:0000313" key="3">
    <source>
        <dbReference type="EMBL" id="SLM36850.1"/>
    </source>
</evidence>
<feature type="transmembrane region" description="Helical" evidence="2">
    <location>
        <begin position="1303"/>
        <end position="1325"/>
    </location>
</feature>
<keyword evidence="2" id="KW-0812">Transmembrane</keyword>
<evidence type="ECO:0000256" key="2">
    <source>
        <dbReference type="SAM" id="Phobius"/>
    </source>
</evidence>
<feature type="region of interest" description="Disordered" evidence="1">
    <location>
        <begin position="388"/>
        <end position="425"/>
    </location>
</feature>
<accession>A0A1W5D1G3</accession>
<reference evidence="4" key="1">
    <citation type="submission" date="2017-03" db="EMBL/GenBank/DDBJ databases">
        <authorList>
            <person name="Sharma R."/>
            <person name="Thines M."/>
        </authorList>
    </citation>
    <scope>NUCLEOTIDE SEQUENCE [LARGE SCALE GENOMIC DNA]</scope>
</reference>
<feature type="compositionally biased region" description="Low complexity" evidence="1">
    <location>
        <begin position="43"/>
        <end position="58"/>
    </location>
</feature>
<feature type="region of interest" description="Disordered" evidence="1">
    <location>
        <begin position="1138"/>
        <end position="1168"/>
    </location>
</feature>
<keyword evidence="4" id="KW-1185">Reference proteome</keyword>
<keyword evidence="2" id="KW-0472">Membrane</keyword>
<name>A0A1W5D1G3_9LECA</name>
<feature type="region of interest" description="Disordered" evidence="1">
    <location>
        <begin position="1016"/>
        <end position="1061"/>
    </location>
</feature>
<feature type="compositionally biased region" description="Basic and acidic residues" evidence="1">
    <location>
        <begin position="451"/>
        <end position="462"/>
    </location>
</feature>